<keyword evidence="9 12" id="KW-0961">Cell wall biogenesis/degradation</keyword>
<dbReference type="GO" id="GO:0030599">
    <property type="term" value="F:pectinesterase activity"/>
    <property type="evidence" value="ECO:0007669"/>
    <property type="project" value="UniProtKB-UniRule"/>
</dbReference>
<sequence length="556" mass="61225">MATSYQPLLGTPKNTTTFSCRRVYLVLSLCAIILPTTFLGLHLIKTNRSDLSISSHLCDQAYDPKLCISMISELAASDGVRQFNGINLLQNFLMRSVPYTVSAIEVARSTKNRVSDHSHEQVALADCVELLNLSIDRVTDSVVALANWTTPSSSHANAAQAWLSSVLTNHVTCLDGLHILGRPFMETLLEDLISRARVSLAILARIVASDEEMVRPMNGELPSWITREDRKLLESLPDHHNIKANVVVAQDGSGDYRTVREAVASAPDKSKNRYVIYVKRGTYKENVEVGKKKKNVIIVGDGMDLTIITGSLNVVDGSTTFRSATLAAVGDGFIAQDIWIQNTAGPEKHQAVALRVGADQSVINRCRIDAYQDSLYTHSLRQFYRDCSITGTVDFIFGNAAVVFQNCKLIARKPMPNQKNMVTAQGRIDPNQNTGTSIQNCDIIASPDLAPVQSSFPTYLGRPWKEYSRTVIMQSYIGDQIDPTGWSEWSGDFALRTLYYGEYLNRGPGAGTGRRVKWPGYHVITNPAEANKFTVAELIQGGTWLKSTGVAFTEGL</sequence>
<dbReference type="InterPro" id="IPR012334">
    <property type="entry name" value="Pectin_lyas_fold"/>
</dbReference>
<dbReference type="Pfam" id="PF01095">
    <property type="entry name" value="Pectinesterase"/>
    <property type="match status" value="1"/>
</dbReference>
<reference evidence="15" key="1">
    <citation type="submission" date="2019-08" db="EMBL/GenBank/DDBJ databases">
        <title>Reference gene set and small RNA set construction with multiple tissues from Davidia involucrata Baill.</title>
        <authorList>
            <person name="Yang H."/>
            <person name="Zhou C."/>
            <person name="Li G."/>
            <person name="Wang J."/>
            <person name="Gao P."/>
            <person name="Wang M."/>
            <person name="Wang R."/>
            <person name="Zhao Y."/>
        </authorList>
    </citation>
    <scope>NUCLEOTIDE SEQUENCE</scope>
    <source>
        <tissue evidence="15">Mixed with DoveR01_LX</tissue>
    </source>
</reference>
<dbReference type="Pfam" id="PF04043">
    <property type="entry name" value="PMEI"/>
    <property type="match status" value="1"/>
</dbReference>
<proteinExistence type="inferred from homology"/>
<dbReference type="AlphaFoldDB" id="A0A5B6YLM7"/>
<dbReference type="CDD" id="cd15799">
    <property type="entry name" value="PMEI-like_4"/>
    <property type="match status" value="1"/>
</dbReference>
<dbReference type="InterPro" id="IPR035513">
    <property type="entry name" value="Invertase/methylesterase_inhib"/>
</dbReference>
<name>A0A5B6YLM7_DAVIN</name>
<evidence type="ECO:0000256" key="9">
    <source>
        <dbReference type="ARBA" id="ARBA00023316"/>
    </source>
</evidence>
<comment type="catalytic activity">
    <reaction evidence="10 12">
        <text>[(1-&gt;4)-alpha-D-galacturonosyl methyl ester](n) + n H2O = [(1-&gt;4)-alpha-D-galacturonosyl](n) + n methanol + n H(+)</text>
        <dbReference type="Rhea" id="RHEA:22380"/>
        <dbReference type="Rhea" id="RHEA-COMP:14570"/>
        <dbReference type="Rhea" id="RHEA-COMP:14573"/>
        <dbReference type="ChEBI" id="CHEBI:15377"/>
        <dbReference type="ChEBI" id="CHEBI:15378"/>
        <dbReference type="ChEBI" id="CHEBI:17790"/>
        <dbReference type="ChEBI" id="CHEBI:140522"/>
        <dbReference type="ChEBI" id="CHEBI:140523"/>
        <dbReference type="EC" id="3.1.1.11"/>
    </reaction>
</comment>
<evidence type="ECO:0000256" key="12">
    <source>
        <dbReference type="RuleBase" id="RU000589"/>
    </source>
</evidence>
<comment type="similarity">
    <text evidence="3">In the N-terminal section; belongs to the PMEI family.</text>
</comment>
<comment type="subcellular location">
    <subcellularLocation>
        <location evidence="1 12">Secreted</location>
        <location evidence="1 12">Cell wall</location>
    </subcellularLocation>
</comment>
<keyword evidence="13" id="KW-0472">Membrane</keyword>
<evidence type="ECO:0000256" key="1">
    <source>
        <dbReference type="ARBA" id="ARBA00004191"/>
    </source>
</evidence>
<dbReference type="EMBL" id="GHES01002145">
    <property type="protein sequence ID" value="MPA32704.1"/>
    <property type="molecule type" value="Transcribed_RNA"/>
</dbReference>
<keyword evidence="12" id="KW-0964">Secreted</keyword>
<evidence type="ECO:0000256" key="10">
    <source>
        <dbReference type="ARBA" id="ARBA00047928"/>
    </source>
</evidence>
<dbReference type="GO" id="GO:0045490">
    <property type="term" value="P:pectin catabolic process"/>
    <property type="evidence" value="ECO:0007669"/>
    <property type="project" value="UniProtKB-UniRule"/>
</dbReference>
<dbReference type="PROSITE" id="PS00503">
    <property type="entry name" value="PECTINESTERASE_2"/>
    <property type="match status" value="1"/>
</dbReference>
<dbReference type="InterPro" id="IPR011050">
    <property type="entry name" value="Pectin_lyase_fold/virulence"/>
</dbReference>
<evidence type="ECO:0000256" key="7">
    <source>
        <dbReference type="ARBA" id="ARBA00022801"/>
    </source>
</evidence>
<accession>A0A5B6YLM7</accession>
<dbReference type="EC" id="3.1.1.11" evidence="5 12"/>
<dbReference type="PANTHER" id="PTHR31707">
    <property type="entry name" value="PECTINESTERASE"/>
    <property type="match status" value="1"/>
</dbReference>
<evidence type="ECO:0000256" key="3">
    <source>
        <dbReference type="ARBA" id="ARBA00006027"/>
    </source>
</evidence>
<evidence type="ECO:0000256" key="13">
    <source>
        <dbReference type="SAM" id="Phobius"/>
    </source>
</evidence>
<keyword evidence="6 12" id="KW-0134">Cell wall</keyword>
<dbReference type="InterPro" id="IPR018040">
    <property type="entry name" value="Pectinesterase_Tyr_AS"/>
</dbReference>
<comment type="function">
    <text evidence="12">Acts in the modification of cell walls via demethylesterification of cell wall pectin.</text>
</comment>
<evidence type="ECO:0000256" key="5">
    <source>
        <dbReference type="ARBA" id="ARBA00013229"/>
    </source>
</evidence>
<evidence type="ECO:0000256" key="11">
    <source>
        <dbReference type="PROSITE-ProRule" id="PRU10040"/>
    </source>
</evidence>
<organism evidence="15">
    <name type="scientific">Davidia involucrata</name>
    <name type="common">Dove tree</name>
    <dbReference type="NCBI Taxonomy" id="16924"/>
    <lineage>
        <taxon>Eukaryota</taxon>
        <taxon>Viridiplantae</taxon>
        <taxon>Streptophyta</taxon>
        <taxon>Embryophyta</taxon>
        <taxon>Tracheophyta</taxon>
        <taxon>Spermatophyta</taxon>
        <taxon>Magnoliopsida</taxon>
        <taxon>eudicotyledons</taxon>
        <taxon>Gunneridae</taxon>
        <taxon>Pentapetalae</taxon>
        <taxon>asterids</taxon>
        <taxon>Cornales</taxon>
        <taxon>Nyssaceae</taxon>
        <taxon>Davidia</taxon>
    </lineage>
</organism>
<evidence type="ECO:0000256" key="2">
    <source>
        <dbReference type="ARBA" id="ARBA00005184"/>
    </source>
</evidence>
<protein>
    <recommendedName>
        <fullName evidence="5 12">Pectinesterase</fullName>
        <ecNumber evidence="5 12">3.1.1.11</ecNumber>
    </recommendedName>
</protein>
<gene>
    <name evidence="15" type="ORF">Din_002145</name>
</gene>
<comment type="similarity">
    <text evidence="4">In the C-terminal section; belongs to the pectinesterase family.</text>
</comment>
<evidence type="ECO:0000259" key="14">
    <source>
        <dbReference type="SMART" id="SM00856"/>
    </source>
</evidence>
<dbReference type="Gene3D" id="2.160.20.10">
    <property type="entry name" value="Single-stranded right-handed beta-helix, Pectin lyase-like"/>
    <property type="match status" value="1"/>
</dbReference>
<dbReference type="SUPFAM" id="SSF101148">
    <property type="entry name" value="Plant invertase/pectin methylesterase inhibitor"/>
    <property type="match status" value="1"/>
</dbReference>
<dbReference type="InterPro" id="IPR000070">
    <property type="entry name" value="Pectinesterase_cat"/>
</dbReference>
<dbReference type="PROSITE" id="PS00800">
    <property type="entry name" value="PECTINESTERASE_1"/>
    <property type="match status" value="1"/>
</dbReference>
<dbReference type="GO" id="GO:0004857">
    <property type="term" value="F:enzyme inhibitor activity"/>
    <property type="evidence" value="ECO:0007669"/>
    <property type="project" value="InterPro"/>
</dbReference>
<keyword evidence="13" id="KW-0812">Transmembrane</keyword>
<comment type="pathway">
    <text evidence="2 12">Glycan metabolism; pectin degradation; 2-dehydro-3-deoxy-D-gluconate from pectin: step 1/5.</text>
</comment>
<keyword evidence="8 12" id="KW-0063">Aspartyl esterase</keyword>
<evidence type="ECO:0000256" key="6">
    <source>
        <dbReference type="ARBA" id="ARBA00022512"/>
    </source>
</evidence>
<dbReference type="GO" id="GO:0042545">
    <property type="term" value="P:cell wall modification"/>
    <property type="evidence" value="ECO:0007669"/>
    <property type="project" value="UniProtKB-UniRule"/>
</dbReference>
<dbReference type="InterPro" id="IPR033131">
    <property type="entry name" value="Pectinesterase_Asp_AS"/>
</dbReference>
<evidence type="ECO:0000256" key="4">
    <source>
        <dbReference type="ARBA" id="ARBA00007786"/>
    </source>
</evidence>
<evidence type="ECO:0000256" key="8">
    <source>
        <dbReference type="ARBA" id="ARBA00023085"/>
    </source>
</evidence>
<feature type="domain" description="Pectinesterase inhibitor" evidence="14">
    <location>
        <begin position="49"/>
        <end position="202"/>
    </location>
</feature>
<feature type="transmembrane region" description="Helical" evidence="13">
    <location>
        <begin position="23"/>
        <end position="44"/>
    </location>
</feature>
<dbReference type="SUPFAM" id="SSF51126">
    <property type="entry name" value="Pectin lyase-like"/>
    <property type="match status" value="1"/>
</dbReference>
<dbReference type="UniPathway" id="UPA00545">
    <property type="reaction ID" value="UER00823"/>
</dbReference>
<feature type="active site" evidence="11">
    <location>
        <position position="394"/>
    </location>
</feature>
<dbReference type="InterPro" id="IPR006501">
    <property type="entry name" value="Pectinesterase_inhib_dom"/>
</dbReference>
<keyword evidence="7 12" id="KW-0378">Hydrolase</keyword>
<dbReference type="Gene3D" id="1.20.140.40">
    <property type="entry name" value="Invertase/pectin methylesterase inhibitor family protein"/>
    <property type="match status" value="1"/>
</dbReference>
<dbReference type="NCBIfam" id="TIGR01614">
    <property type="entry name" value="PME_inhib"/>
    <property type="match status" value="1"/>
</dbReference>
<dbReference type="SMART" id="SM00856">
    <property type="entry name" value="PMEI"/>
    <property type="match status" value="1"/>
</dbReference>
<evidence type="ECO:0000313" key="15">
    <source>
        <dbReference type="EMBL" id="MPA32704.1"/>
    </source>
</evidence>
<keyword evidence="13" id="KW-1133">Transmembrane helix</keyword>
<dbReference type="FunFam" id="2.160.20.10:FF:000001">
    <property type="entry name" value="Pectinesterase"/>
    <property type="match status" value="1"/>
</dbReference>